<evidence type="ECO:0000256" key="6">
    <source>
        <dbReference type="ARBA" id="ARBA00022827"/>
    </source>
</evidence>
<dbReference type="CDD" id="cd02974">
    <property type="entry name" value="AhpF_NTD_N"/>
    <property type="match status" value="1"/>
</dbReference>
<evidence type="ECO:0000256" key="9">
    <source>
        <dbReference type="ARBA" id="ARBA00023157"/>
    </source>
</evidence>
<keyword evidence="8" id="KW-0520">NAD</keyword>
<evidence type="ECO:0000313" key="15">
    <source>
        <dbReference type="Proteomes" id="UP001168640"/>
    </source>
</evidence>
<dbReference type="PIRSF" id="PIRSF000238">
    <property type="entry name" value="AhpF"/>
    <property type="match status" value="1"/>
</dbReference>
<dbReference type="InterPro" id="IPR008255">
    <property type="entry name" value="Pyr_nucl-diS_OxRdtase_2_AS"/>
</dbReference>
<dbReference type="SUPFAM" id="SSF52833">
    <property type="entry name" value="Thioredoxin-like"/>
    <property type="match status" value="2"/>
</dbReference>
<accession>A0ABT8VZH6</accession>
<keyword evidence="10" id="KW-0676">Redox-active center</keyword>
<keyword evidence="15" id="KW-1185">Reference proteome</keyword>
<dbReference type="PRINTS" id="PR00368">
    <property type="entry name" value="FADPNR"/>
</dbReference>
<sequence>MLDANIKAQLNAYMEKLQQPIELVAAYDDGAKSQELKGLLEELAAMSDKISLRTEDSDTVRRPSFAINRVGTDIGVRFAGIPMGHEFTSLVLALLQVGGHPPKVSQDVIEQVQALEGAFEFDTYFSLSCQNCPDVVQALNLMSVLNPNIKHTSIDGALFQDEVEQREVMAVPSVYLNGEAWGSGRMTLEEIVARLDTKSDEKEAEKLNQKDPFEVLVIGGGPAGSAAAIYASRKGISTGIAAERFGGQVADTMGIENLISVPYTEGPKLVAAMEQHVNEYDVDIMNMQRAEKLIPAARTGSLHEVRLANGASLKARTLVLSTGARWRQLGVPGEDEYRNKGVAYCPHCDGPLFKGKRVAVIGGGNSGVEAAIDLAGIVGHVTLIEFGAEMRADDVLQRKLRSLKNVEIITSGQTTEITGENGKVNGLSYTDRNTGDNHHVALEGVFVQIGLVPNTEWLKGDIELSQHGEIVVNDRNETSIPGVFAAGDATTVPYKQIVISMGEGSKAALSAFDFLIRNSAQDDEEDVQAA</sequence>
<feature type="domain" description="Thioredoxin-like fold" evidence="13">
    <location>
        <begin position="125"/>
        <end position="192"/>
    </location>
</feature>
<dbReference type="InterPro" id="IPR036249">
    <property type="entry name" value="Thioredoxin-like_sf"/>
</dbReference>
<proteinExistence type="inferred from homology"/>
<dbReference type="InterPro" id="IPR023753">
    <property type="entry name" value="FAD/NAD-binding_dom"/>
</dbReference>
<comment type="cofactor">
    <cofactor evidence="1">
        <name>FAD</name>
        <dbReference type="ChEBI" id="CHEBI:57692"/>
    </cofactor>
</comment>
<evidence type="ECO:0000256" key="11">
    <source>
        <dbReference type="ARBA" id="ARBA00024806"/>
    </source>
</evidence>
<dbReference type="SUPFAM" id="SSF51905">
    <property type="entry name" value="FAD/NAD(P)-binding domain"/>
    <property type="match status" value="1"/>
</dbReference>
<comment type="caution">
    <text evidence="14">The sequence shown here is derived from an EMBL/GenBank/DDBJ whole genome shotgun (WGS) entry which is preliminary data.</text>
</comment>
<dbReference type="Gene3D" id="3.40.30.80">
    <property type="match status" value="1"/>
</dbReference>
<dbReference type="RefSeq" id="WP_302909273.1">
    <property type="nucleotide sequence ID" value="NZ_JAUMIS010000001.1"/>
</dbReference>
<dbReference type="Gene3D" id="3.50.50.60">
    <property type="entry name" value="FAD/NAD(P)-binding domain"/>
    <property type="match status" value="2"/>
</dbReference>
<evidence type="ECO:0000256" key="1">
    <source>
        <dbReference type="ARBA" id="ARBA00001974"/>
    </source>
</evidence>
<dbReference type="PROSITE" id="PS51354">
    <property type="entry name" value="GLUTAREDOXIN_2"/>
    <property type="match status" value="1"/>
</dbReference>
<dbReference type="Pfam" id="PF13192">
    <property type="entry name" value="Thioredoxin_3"/>
    <property type="match status" value="1"/>
</dbReference>
<dbReference type="InterPro" id="IPR036188">
    <property type="entry name" value="FAD/NAD-bd_sf"/>
</dbReference>
<dbReference type="PANTHER" id="PTHR48105">
    <property type="entry name" value="THIOREDOXIN REDUCTASE 1-RELATED-RELATED"/>
    <property type="match status" value="1"/>
</dbReference>
<evidence type="ECO:0000256" key="10">
    <source>
        <dbReference type="ARBA" id="ARBA00023284"/>
    </source>
</evidence>
<dbReference type="EMBL" id="JAUMIS010000001">
    <property type="protein sequence ID" value="MDO3721328.1"/>
    <property type="molecule type" value="Genomic_DNA"/>
</dbReference>
<evidence type="ECO:0000256" key="4">
    <source>
        <dbReference type="ARBA" id="ARBA00020059"/>
    </source>
</evidence>
<evidence type="ECO:0000256" key="2">
    <source>
        <dbReference type="ARBA" id="ARBA00009333"/>
    </source>
</evidence>
<evidence type="ECO:0000256" key="5">
    <source>
        <dbReference type="ARBA" id="ARBA00022630"/>
    </source>
</evidence>
<organism evidence="14 15">
    <name type="scientific">Marinobacter suaedae</name>
    <dbReference type="NCBI Taxonomy" id="3057675"/>
    <lineage>
        <taxon>Bacteria</taxon>
        <taxon>Pseudomonadati</taxon>
        <taxon>Pseudomonadota</taxon>
        <taxon>Gammaproteobacteria</taxon>
        <taxon>Pseudomonadales</taxon>
        <taxon>Marinobacteraceae</taxon>
        <taxon>Marinobacter</taxon>
    </lineage>
</organism>
<dbReference type="PRINTS" id="PR00469">
    <property type="entry name" value="PNDRDTASEII"/>
</dbReference>
<keyword evidence="5" id="KW-0285">Flavoprotein</keyword>
<evidence type="ECO:0000313" key="14">
    <source>
        <dbReference type="EMBL" id="MDO3721328.1"/>
    </source>
</evidence>
<dbReference type="InterPro" id="IPR044142">
    <property type="entry name" value="AhpF_NTD_N"/>
</dbReference>
<protein>
    <recommendedName>
        <fullName evidence="4">Alkyl hydroperoxide reductase subunit F</fullName>
    </recommendedName>
</protein>
<feature type="domain" description="FAD/NAD(P)-binding" evidence="12">
    <location>
        <begin position="214"/>
        <end position="504"/>
    </location>
</feature>
<dbReference type="InterPro" id="IPR044141">
    <property type="entry name" value="AhpF_NTD_C"/>
</dbReference>
<keyword evidence="7" id="KW-0560">Oxidoreductase</keyword>
<dbReference type="PROSITE" id="PS00573">
    <property type="entry name" value="PYRIDINE_REDOX_2"/>
    <property type="match status" value="1"/>
</dbReference>
<evidence type="ECO:0000256" key="8">
    <source>
        <dbReference type="ARBA" id="ARBA00023027"/>
    </source>
</evidence>
<evidence type="ECO:0000259" key="13">
    <source>
        <dbReference type="Pfam" id="PF13192"/>
    </source>
</evidence>
<dbReference type="NCBIfam" id="TIGR03140">
    <property type="entry name" value="AhpF"/>
    <property type="match status" value="1"/>
</dbReference>
<dbReference type="Pfam" id="PF07992">
    <property type="entry name" value="Pyr_redox_2"/>
    <property type="match status" value="1"/>
</dbReference>
<dbReference type="Proteomes" id="UP001168640">
    <property type="component" value="Unassembled WGS sequence"/>
</dbReference>
<evidence type="ECO:0000256" key="3">
    <source>
        <dbReference type="ARBA" id="ARBA00011738"/>
    </source>
</evidence>
<evidence type="ECO:0000259" key="12">
    <source>
        <dbReference type="Pfam" id="PF07992"/>
    </source>
</evidence>
<comment type="subunit">
    <text evidence="3">Homodimer.</text>
</comment>
<name>A0ABT8VZH6_9GAMM</name>
<comment type="function">
    <text evidence="11">Serves to protect the cell against DNA damage by alkyl hydroperoxides. It can use either NADH or NADPH as electron donor for direct reduction of redox dyes or of alkyl hydroperoxides when combined with the AhpC protein.</text>
</comment>
<evidence type="ECO:0000256" key="7">
    <source>
        <dbReference type="ARBA" id="ARBA00023002"/>
    </source>
</evidence>
<gene>
    <name evidence="14" type="primary">ahpF</name>
    <name evidence="14" type="ORF">QVZ43_06300</name>
</gene>
<dbReference type="InterPro" id="IPR050097">
    <property type="entry name" value="Ferredoxin-NADP_redctase_2"/>
</dbReference>
<keyword evidence="6" id="KW-0274">FAD</keyword>
<dbReference type="InterPro" id="IPR012081">
    <property type="entry name" value="Alkyl_hydroperoxide_Rdtase_suF"/>
</dbReference>
<dbReference type="InterPro" id="IPR012336">
    <property type="entry name" value="Thioredoxin-like_fold"/>
</dbReference>
<comment type="similarity">
    <text evidence="2">Belongs to the class-II pyridine nucleotide-disulfide oxidoreductase family.</text>
</comment>
<reference evidence="14" key="1">
    <citation type="submission" date="2023-07" db="EMBL/GenBank/DDBJ databases">
        <title>Marinobacter sp. chi1 genome sequencing and assembly.</title>
        <authorList>
            <person name="Park S."/>
        </authorList>
    </citation>
    <scope>NUCLEOTIDE SEQUENCE</scope>
    <source>
        <strain evidence="14">Chi1</strain>
    </source>
</reference>
<keyword evidence="9" id="KW-1015">Disulfide bond</keyword>
<dbReference type="CDD" id="cd03026">
    <property type="entry name" value="AhpF_NTD_C"/>
    <property type="match status" value="1"/>
</dbReference>